<evidence type="ECO:0000313" key="3">
    <source>
        <dbReference type="Proteomes" id="UP000008838"/>
    </source>
</evidence>
<gene>
    <name evidence="2" type="ordered locus">KRH_12610</name>
</gene>
<dbReference type="AlphaFoldDB" id="B2GHQ5"/>
<dbReference type="EMBL" id="AP009152">
    <property type="protein sequence ID" value="BAG29608.1"/>
    <property type="molecule type" value="Genomic_DNA"/>
</dbReference>
<dbReference type="InterPro" id="IPR029058">
    <property type="entry name" value="AB_hydrolase_fold"/>
</dbReference>
<dbReference type="Proteomes" id="UP000008838">
    <property type="component" value="Chromosome"/>
</dbReference>
<dbReference type="eggNOG" id="COG1073">
    <property type="taxonomic scope" value="Bacteria"/>
</dbReference>
<proteinExistence type="predicted"/>
<dbReference type="HOGENOM" id="CLU_596880_0_0_11"/>
<organism evidence="2 3">
    <name type="scientific">Kocuria rhizophila (strain ATCC 9341 / DSM 348 / NBRC 103217 / DC2201)</name>
    <dbReference type="NCBI Taxonomy" id="378753"/>
    <lineage>
        <taxon>Bacteria</taxon>
        <taxon>Bacillati</taxon>
        <taxon>Actinomycetota</taxon>
        <taxon>Actinomycetes</taxon>
        <taxon>Micrococcales</taxon>
        <taxon>Micrococcaceae</taxon>
        <taxon>Kocuria</taxon>
    </lineage>
</organism>
<evidence type="ECO:0000256" key="1">
    <source>
        <dbReference type="SAM" id="MobiDB-lite"/>
    </source>
</evidence>
<dbReference type="KEGG" id="krh:KRH_12610"/>
<dbReference type="OrthoDB" id="3265836at2"/>
<evidence type="ECO:0000313" key="2">
    <source>
        <dbReference type="EMBL" id="BAG29608.1"/>
    </source>
</evidence>
<name>B2GHQ5_KOCRD</name>
<dbReference type="STRING" id="378753.KRH_12610"/>
<sequence>MDIEIDRERARLTPSEGWVVCNSPGSDVFLSPDSFVTGSVSARSLAPVPAPGNVYFTVRTKYAHPASVGTWVYRISVDNVVKARWDGGAHKRPVRVSIKGLRAGSVVRLEVAALRDKPGLASWSEATRASICEVQFEETEATRCGVVVGIDPSDRTYLPDTANSVFVLDAAEIATWPAHRLEADTPQRLDVVTDRGVLPLLVVRRPGAARTVILSNGAVDLERSGGEPVFQRSSWHTEIQGHLIYVCDPGTVGPGALPLAWGQISARHWVVPDMAAVVRAVSRRLGVVSGAGRLYYGSSAGGFLSLGMAASDNGCRVIINNAQFDWTRWMAGGVNALRAARFDNALPATIRSRNPRRTNILNNLASGRGPRTVDYLVNLDSNHDREVDARIMGQFMLNHPEFRDMVRAIAYRDPVAGHNPLPKNLTLPWLHSPTRVPPQSIDTRFDEAPENTGIQGLW</sequence>
<dbReference type="SUPFAM" id="SSF53474">
    <property type="entry name" value="alpha/beta-Hydrolases"/>
    <property type="match status" value="1"/>
</dbReference>
<feature type="region of interest" description="Disordered" evidence="1">
    <location>
        <begin position="438"/>
        <end position="458"/>
    </location>
</feature>
<dbReference type="RefSeq" id="WP_012398329.1">
    <property type="nucleotide sequence ID" value="NC_010617.1"/>
</dbReference>
<accession>B2GHQ5</accession>
<reference evidence="2 3" key="1">
    <citation type="journal article" date="2008" name="J. Bacteriol.">
        <title>Complete genome sequence of the soil actinomycete Kocuria rhizophila.</title>
        <authorList>
            <person name="Takarada H."/>
            <person name="Sekine M."/>
            <person name="Kosugi H."/>
            <person name="Matsuo Y."/>
            <person name="Fujisawa T."/>
            <person name="Omata S."/>
            <person name="Kishi E."/>
            <person name="Shimizu A."/>
            <person name="Tsukatani N."/>
            <person name="Tanikawa S."/>
            <person name="Fujita N."/>
            <person name="Harayama S."/>
        </authorList>
    </citation>
    <scope>NUCLEOTIDE SEQUENCE [LARGE SCALE GENOMIC DNA]</scope>
    <source>
        <strain evidence="3">ATCC 9341 / DSM 348 / NBRC 103217 / DC2201</strain>
    </source>
</reference>
<keyword evidence="3" id="KW-1185">Reference proteome</keyword>
<protein>
    <submittedName>
        <fullName evidence="2">Uncharacterized protein</fullName>
    </submittedName>
</protein>